<organism evidence="5 6">
    <name type="scientific">Paractinoplanes globisporus</name>
    <dbReference type="NCBI Taxonomy" id="113565"/>
    <lineage>
        <taxon>Bacteria</taxon>
        <taxon>Bacillati</taxon>
        <taxon>Actinomycetota</taxon>
        <taxon>Actinomycetes</taxon>
        <taxon>Micromonosporales</taxon>
        <taxon>Micromonosporaceae</taxon>
        <taxon>Paractinoplanes</taxon>
    </lineage>
</organism>
<evidence type="ECO:0000313" key="5">
    <source>
        <dbReference type="EMBL" id="MFF5294013.1"/>
    </source>
</evidence>
<dbReference type="RefSeq" id="WP_020512255.1">
    <property type="nucleotide sequence ID" value="NZ_JBIAZU010000006.1"/>
</dbReference>
<dbReference type="SUPFAM" id="SSF53474">
    <property type="entry name" value="alpha/beta-Hydrolases"/>
    <property type="match status" value="1"/>
</dbReference>
<proteinExistence type="inferred from homology"/>
<dbReference type="InterPro" id="IPR019826">
    <property type="entry name" value="Carboxylesterase_B_AS"/>
</dbReference>
<accession>A0ABW6WL50</accession>
<gene>
    <name evidence="5" type="ORF">ACFY35_31650</name>
</gene>
<protein>
    <recommendedName>
        <fullName evidence="3">Carboxylic ester hydrolase</fullName>
        <ecNumber evidence="3">3.1.1.-</ecNumber>
    </recommendedName>
</protein>
<dbReference type="InterPro" id="IPR029058">
    <property type="entry name" value="AB_hydrolase_fold"/>
</dbReference>
<evidence type="ECO:0000313" key="6">
    <source>
        <dbReference type="Proteomes" id="UP001602245"/>
    </source>
</evidence>
<keyword evidence="2 3" id="KW-0378">Hydrolase</keyword>
<dbReference type="InterPro" id="IPR050309">
    <property type="entry name" value="Type-B_Carboxylest/Lipase"/>
</dbReference>
<dbReference type="Proteomes" id="UP001602245">
    <property type="component" value="Unassembled WGS sequence"/>
</dbReference>
<evidence type="ECO:0000259" key="4">
    <source>
        <dbReference type="Pfam" id="PF00135"/>
    </source>
</evidence>
<name>A0ABW6WL50_9ACTN</name>
<comment type="similarity">
    <text evidence="1 3">Belongs to the type-B carboxylesterase/lipase family.</text>
</comment>
<evidence type="ECO:0000256" key="1">
    <source>
        <dbReference type="ARBA" id="ARBA00005964"/>
    </source>
</evidence>
<dbReference type="EMBL" id="JBIAZU010000006">
    <property type="protein sequence ID" value="MFF5294013.1"/>
    <property type="molecule type" value="Genomic_DNA"/>
</dbReference>
<dbReference type="EC" id="3.1.1.-" evidence="3"/>
<feature type="domain" description="Carboxylesterase type B" evidence="4">
    <location>
        <begin position="2"/>
        <end position="465"/>
    </location>
</feature>
<reference evidence="5 6" key="1">
    <citation type="submission" date="2024-10" db="EMBL/GenBank/DDBJ databases">
        <title>The Natural Products Discovery Center: Release of the First 8490 Sequenced Strains for Exploring Actinobacteria Biosynthetic Diversity.</title>
        <authorList>
            <person name="Kalkreuter E."/>
            <person name="Kautsar S.A."/>
            <person name="Yang D."/>
            <person name="Bader C.D."/>
            <person name="Teijaro C.N."/>
            <person name="Fluegel L."/>
            <person name="Davis C.M."/>
            <person name="Simpson J.R."/>
            <person name="Lauterbach L."/>
            <person name="Steele A.D."/>
            <person name="Gui C."/>
            <person name="Meng S."/>
            <person name="Li G."/>
            <person name="Viehrig K."/>
            <person name="Ye F."/>
            <person name="Su P."/>
            <person name="Kiefer A.F."/>
            <person name="Nichols A."/>
            <person name="Cepeda A.J."/>
            <person name="Yan W."/>
            <person name="Fan B."/>
            <person name="Jiang Y."/>
            <person name="Adhikari A."/>
            <person name="Zheng C.-J."/>
            <person name="Schuster L."/>
            <person name="Cowan T.M."/>
            <person name="Smanski M.J."/>
            <person name="Chevrette M.G."/>
            <person name="De Carvalho L.P.S."/>
            <person name="Shen B."/>
        </authorList>
    </citation>
    <scope>NUCLEOTIDE SEQUENCE [LARGE SCALE GENOMIC DNA]</scope>
    <source>
        <strain evidence="5 6">NPDC000087</strain>
    </source>
</reference>
<evidence type="ECO:0000256" key="3">
    <source>
        <dbReference type="RuleBase" id="RU361235"/>
    </source>
</evidence>
<comment type="caution">
    <text evidence="5">The sequence shown here is derived from an EMBL/GenBank/DDBJ whole genome shotgun (WGS) entry which is preliminary data.</text>
</comment>
<evidence type="ECO:0000256" key="2">
    <source>
        <dbReference type="ARBA" id="ARBA00022801"/>
    </source>
</evidence>
<keyword evidence="6" id="KW-1185">Reference proteome</keyword>
<dbReference type="Gene3D" id="3.40.50.1820">
    <property type="entry name" value="alpha/beta hydrolase"/>
    <property type="match status" value="1"/>
</dbReference>
<dbReference type="Pfam" id="PF00135">
    <property type="entry name" value="COesterase"/>
    <property type="match status" value="1"/>
</dbReference>
<sequence>METTGGKVRGLQQTGYNEWLGIPYAAAPTGSLRWTAPKPAASWHGVRDATSFGHRCVQGSGWDPGYENPILTEDCLSLNVYAPSGTRGKRPVLVWIHGGGFTGGAGQDTDPRKFVRQAGAVYVTINYRLGAMGFLNLPGLGSAAGTFGLLDQQAALRWVQANIARFGGDPRDVTIAGQSAGGSSVCDQLSSPTGRGLFARAIIMSGGCSLGSTASAQQASQAFVREAGCSTAADVVACLRAAPAATLLAAQQRAGVRPSVGGVAFPVDPADAVPAGNFNRVPVLLGQVNNERALFTFQNYDYAGKPVTAAQYEALVRSTYGANADRVLAQYPVTAYPTPGEAWTAVGNDSTATVREDVMTALSYYVPTYAYEFSESDTPQFTSIYLIQQKSETARNFPFGATHVDDLGYLWDYLGQTLPYDDDQLELSNQMIAYWGRFTASGDPNGDRTPAWPRYRTSTAQMMFLKACDTAPAGGDSPAACSTVADDFDTEHNTGFWRSLT</sequence>
<dbReference type="InterPro" id="IPR002018">
    <property type="entry name" value="CarbesteraseB"/>
</dbReference>
<dbReference type="PROSITE" id="PS00122">
    <property type="entry name" value="CARBOXYLESTERASE_B_1"/>
    <property type="match status" value="1"/>
</dbReference>
<dbReference type="PANTHER" id="PTHR11559">
    <property type="entry name" value="CARBOXYLESTERASE"/>
    <property type="match status" value="1"/>
</dbReference>